<dbReference type="PANTHER" id="PTHR38600">
    <property type="entry name" value="TRANSCRIPTIONAL REGULATORY PROTEIN"/>
    <property type="match status" value="1"/>
</dbReference>
<dbReference type="InterPro" id="IPR036390">
    <property type="entry name" value="WH_DNA-bd_sf"/>
</dbReference>
<organism evidence="2 3">
    <name type="scientific">Paracoccus tegillarcae</name>
    <dbReference type="NCBI Taxonomy" id="1529068"/>
    <lineage>
        <taxon>Bacteria</taxon>
        <taxon>Pseudomonadati</taxon>
        <taxon>Pseudomonadota</taxon>
        <taxon>Alphaproteobacteria</taxon>
        <taxon>Rhodobacterales</taxon>
        <taxon>Paracoccaceae</taxon>
        <taxon>Paracoccus</taxon>
    </lineage>
</organism>
<dbReference type="Pfam" id="PF12840">
    <property type="entry name" value="HTH_20"/>
    <property type="match status" value="1"/>
</dbReference>
<dbReference type="Gene3D" id="1.10.10.10">
    <property type="entry name" value="Winged helix-like DNA-binding domain superfamily/Winged helix DNA-binding domain"/>
    <property type="match status" value="1"/>
</dbReference>
<dbReference type="RefSeq" id="WP_101461262.1">
    <property type="nucleotide sequence ID" value="NZ_CP025408.1"/>
</dbReference>
<feature type="domain" description="HTH arsR-type" evidence="1">
    <location>
        <begin position="1"/>
        <end position="90"/>
    </location>
</feature>
<name>A0A2K9F5Z3_9RHOB</name>
<proteinExistence type="predicted"/>
<dbReference type="SMART" id="SM00418">
    <property type="entry name" value="HTH_ARSR"/>
    <property type="match status" value="1"/>
</dbReference>
<evidence type="ECO:0000259" key="1">
    <source>
        <dbReference type="PROSITE" id="PS50987"/>
    </source>
</evidence>
<dbReference type="CDD" id="cd00090">
    <property type="entry name" value="HTH_ARSR"/>
    <property type="match status" value="1"/>
</dbReference>
<sequence>MANYSATFHALSDPTRRAVLTQLARGRASVNALAEGHEMALPSFLKHLKVLEGAGLILSEKQGRRRICRLNPQALRPAEDWLAQQRQEWEGRTDRLAAFVEKED</sequence>
<keyword evidence="3" id="KW-1185">Reference proteome</keyword>
<dbReference type="SUPFAM" id="SSF46785">
    <property type="entry name" value="Winged helix' DNA-binding domain"/>
    <property type="match status" value="1"/>
</dbReference>
<dbReference type="AlphaFoldDB" id="A0A2K9F5Z3"/>
<reference evidence="2 3" key="1">
    <citation type="submission" date="2017-12" db="EMBL/GenBank/DDBJ databases">
        <authorList>
            <person name="Hurst M.R.H."/>
        </authorList>
    </citation>
    <scope>NUCLEOTIDE SEQUENCE [LARGE SCALE GENOMIC DNA]</scope>
    <source>
        <strain evidence="2 3">BM15</strain>
    </source>
</reference>
<dbReference type="NCBIfam" id="NF033788">
    <property type="entry name" value="HTH_metalloreg"/>
    <property type="match status" value="1"/>
</dbReference>
<gene>
    <name evidence="2" type="ORF">CUV01_15510</name>
</gene>
<accession>A0A2K9F5Z3</accession>
<protein>
    <submittedName>
        <fullName evidence="2">Transcriptional regulator</fullName>
    </submittedName>
</protein>
<dbReference type="Proteomes" id="UP000233742">
    <property type="component" value="Chromosome"/>
</dbReference>
<evidence type="ECO:0000313" key="2">
    <source>
        <dbReference type="EMBL" id="AUH34601.1"/>
    </source>
</evidence>
<dbReference type="OrthoDB" id="9790747at2"/>
<dbReference type="InterPro" id="IPR036388">
    <property type="entry name" value="WH-like_DNA-bd_sf"/>
</dbReference>
<dbReference type="PROSITE" id="PS50987">
    <property type="entry name" value="HTH_ARSR_2"/>
    <property type="match status" value="1"/>
</dbReference>
<dbReference type="GO" id="GO:0003700">
    <property type="term" value="F:DNA-binding transcription factor activity"/>
    <property type="evidence" value="ECO:0007669"/>
    <property type="project" value="InterPro"/>
</dbReference>
<dbReference type="PRINTS" id="PR00778">
    <property type="entry name" value="HTHARSR"/>
</dbReference>
<dbReference type="PANTHER" id="PTHR38600:SF2">
    <property type="entry name" value="SLL0088 PROTEIN"/>
    <property type="match status" value="1"/>
</dbReference>
<dbReference type="KEGG" id="paro:CUV01_15510"/>
<dbReference type="InterPro" id="IPR001845">
    <property type="entry name" value="HTH_ArsR_DNA-bd_dom"/>
</dbReference>
<dbReference type="EMBL" id="CP025408">
    <property type="protein sequence ID" value="AUH34601.1"/>
    <property type="molecule type" value="Genomic_DNA"/>
</dbReference>
<evidence type="ECO:0000313" key="3">
    <source>
        <dbReference type="Proteomes" id="UP000233742"/>
    </source>
</evidence>
<dbReference type="InterPro" id="IPR011991">
    <property type="entry name" value="ArsR-like_HTH"/>
</dbReference>